<feature type="non-terminal residue" evidence="4">
    <location>
        <position position="107"/>
    </location>
</feature>
<organism evidence="4 5">
    <name type="scientific">Ascoidea rubescens DSM 1968</name>
    <dbReference type="NCBI Taxonomy" id="1344418"/>
    <lineage>
        <taxon>Eukaryota</taxon>
        <taxon>Fungi</taxon>
        <taxon>Dikarya</taxon>
        <taxon>Ascomycota</taxon>
        <taxon>Saccharomycotina</taxon>
        <taxon>Saccharomycetes</taxon>
        <taxon>Ascoideaceae</taxon>
        <taxon>Ascoidea</taxon>
    </lineage>
</organism>
<evidence type="ECO:0000256" key="2">
    <source>
        <dbReference type="PROSITE-ProRule" id="PRU00035"/>
    </source>
</evidence>
<evidence type="ECO:0000259" key="3">
    <source>
        <dbReference type="PROSITE" id="PS50014"/>
    </source>
</evidence>
<dbReference type="EMBL" id="KV454480">
    <property type="protein sequence ID" value="ODV61283.1"/>
    <property type="molecule type" value="Genomic_DNA"/>
</dbReference>
<evidence type="ECO:0000256" key="1">
    <source>
        <dbReference type="ARBA" id="ARBA00023117"/>
    </source>
</evidence>
<dbReference type="SMART" id="SM00297">
    <property type="entry name" value="BROMO"/>
    <property type="match status" value="1"/>
</dbReference>
<dbReference type="RefSeq" id="XP_020047590.1">
    <property type="nucleotide sequence ID" value="XM_020189647.1"/>
</dbReference>
<dbReference type="PROSITE" id="PS50014">
    <property type="entry name" value="BROMODOMAIN_2"/>
    <property type="match status" value="1"/>
</dbReference>
<dbReference type="PRINTS" id="PR00503">
    <property type="entry name" value="BROMODOMAIN"/>
</dbReference>
<dbReference type="STRING" id="1344418.A0A1D2VIG0"/>
<dbReference type="OrthoDB" id="21449at2759"/>
<dbReference type="InterPro" id="IPR036427">
    <property type="entry name" value="Bromodomain-like_sf"/>
</dbReference>
<name>A0A1D2VIG0_9ASCO</name>
<dbReference type="GO" id="GO:0035267">
    <property type="term" value="C:NuA4 histone acetyltransferase complex"/>
    <property type="evidence" value="ECO:0007669"/>
    <property type="project" value="TreeGrafter"/>
</dbReference>
<reference evidence="5" key="1">
    <citation type="submission" date="2016-05" db="EMBL/GenBank/DDBJ databases">
        <title>Comparative genomics of biotechnologically important yeasts.</title>
        <authorList>
            <consortium name="DOE Joint Genome Institute"/>
            <person name="Riley R."/>
            <person name="Haridas S."/>
            <person name="Wolfe K.H."/>
            <person name="Lopes M.R."/>
            <person name="Hittinger C.T."/>
            <person name="Goker M."/>
            <person name="Salamov A."/>
            <person name="Wisecaver J."/>
            <person name="Long T.M."/>
            <person name="Aerts A.L."/>
            <person name="Barry K."/>
            <person name="Choi C."/>
            <person name="Clum A."/>
            <person name="Coughlan A.Y."/>
            <person name="Deshpande S."/>
            <person name="Douglass A.P."/>
            <person name="Hanson S.J."/>
            <person name="Klenk H.-P."/>
            <person name="Labutti K."/>
            <person name="Lapidus A."/>
            <person name="Lindquist E."/>
            <person name="Lipzen A."/>
            <person name="Meier-Kolthoff J.P."/>
            <person name="Ohm R.A."/>
            <person name="Otillar R.P."/>
            <person name="Pangilinan J."/>
            <person name="Peng Y."/>
            <person name="Rokas A."/>
            <person name="Rosa C.A."/>
            <person name="Scheuner C."/>
            <person name="Sibirny A.A."/>
            <person name="Slot J.C."/>
            <person name="Stielow J.B."/>
            <person name="Sun H."/>
            <person name="Kurtzman C.P."/>
            <person name="Blackwell M."/>
            <person name="Grigoriev I.V."/>
            <person name="Jeffries T.W."/>
        </authorList>
    </citation>
    <scope>NUCLEOTIDE SEQUENCE [LARGE SCALE GENOMIC DNA]</scope>
    <source>
        <strain evidence="5">DSM 1968</strain>
    </source>
</reference>
<dbReference type="InParanoid" id="A0A1D2VIG0"/>
<protein>
    <submittedName>
        <fullName evidence="4">Bromodomain-containing protein</fullName>
    </submittedName>
</protein>
<feature type="domain" description="Bromo" evidence="3">
    <location>
        <begin position="16"/>
        <end position="86"/>
    </location>
</feature>
<dbReference type="AlphaFoldDB" id="A0A1D2VIG0"/>
<dbReference type="SUPFAM" id="SSF47370">
    <property type="entry name" value="Bromodomain"/>
    <property type="match status" value="1"/>
</dbReference>
<sequence length="107" mass="12563">HKKFISVSNTLLSNISSMKFASTFLQPVNENDALNYYSLVYEPRDLKTIKQMIKDGRITNSRELEREILLMFSNAIMYNKSNSDVYQWAKEMQRETDVLISLFKEAE</sequence>
<proteinExistence type="predicted"/>
<evidence type="ECO:0000313" key="4">
    <source>
        <dbReference type="EMBL" id="ODV61283.1"/>
    </source>
</evidence>
<feature type="non-terminal residue" evidence="4">
    <location>
        <position position="1"/>
    </location>
</feature>
<dbReference type="GeneID" id="30963283"/>
<dbReference type="InterPro" id="IPR001487">
    <property type="entry name" value="Bromodomain"/>
</dbReference>
<dbReference type="PANTHER" id="PTHR15398:SF4">
    <property type="entry name" value="BROMODOMAIN-CONTAINING PROTEIN 8 ISOFORM X1"/>
    <property type="match status" value="1"/>
</dbReference>
<dbReference type="Gene3D" id="1.20.920.10">
    <property type="entry name" value="Bromodomain-like"/>
    <property type="match status" value="1"/>
</dbReference>
<keyword evidence="5" id="KW-1185">Reference proteome</keyword>
<dbReference type="Proteomes" id="UP000095038">
    <property type="component" value="Unassembled WGS sequence"/>
</dbReference>
<dbReference type="PANTHER" id="PTHR15398">
    <property type="entry name" value="BROMODOMAIN-CONTAINING PROTEIN 8"/>
    <property type="match status" value="1"/>
</dbReference>
<accession>A0A1D2VIG0</accession>
<gene>
    <name evidence="4" type="ORF">ASCRUDRAFT_20711</name>
</gene>
<keyword evidence="1 2" id="KW-0103">Bromodomain</keyword>
<evidence type="ECO:0000313" key="5">
    <source>
        <dbReference type="Proteomes" id="UP000095038"/>
    </source>
</evidence>
<dbReference type="Pfam" id="PF00439">
    <property type="entry name" value="Bromodomain"/>
    <property type="match status" value="1"/>
</dbReference>
<dbReference type="GO" id="GO:0006325">
    <property type="term" value="P:chromatin organization"/>
    <property type="evidence" value="ECO:0007669"/>
    <property type="project" value="UniProtKB-ARBA"/>
</dbReference>